<gene>
    <name evidence="8" type="ORF">BJY20_001293</name>
</gene>
<dbReference type="Proteomes" id="UP000554054">
    <property type="component" value="Unassembled WGS sequence"/>
</dbReference>
<evidence type="ECO:0000313" key="9">
    <source>
        <dbReference type="Proteomes" id="UP000554054"/>
    </source>
</evidence>
<evidence type="ECO:0000256" key="5">
    <source>
        <dbReference type="ARBA" id="ARBA00023136"/>
    </source>
</evidence>
<dbReference type="Pfam" id="PF06271">
    <property type="entry name" value="RDD"/>
    <property type="match status" value="1"/>
</dbReference>
<evidence type="ECO:0000256" key="1">
    <source>
        <dbReference type="ARBA" id="ARBA00004651"/>
    </source>
</evidence>
<evidence type="ECO:0000256" key="3">
    <source>
        <dbReference type="ARBA" id="ARBA00022692"/>
    </source>
</evidence>
<evidence type="ECO:0000313" key="8">
    <source>
        <dbReference type="EMBL" id="NYF97901.1"/>
    </source>
</evidence>
<comment type="subcellular location">
    <subcellularLocation>
        <location evidence="1">Cell membrane</location>
        <topology evidence="1">Multi-pass membrane protein</topology>
    </subcellularLocation>
</comment>
<reference evidence="8 9" key="1">
    <citation type="submission" date="2020-07" db="EMBL/GenBank/DDBJ databases">
        <title>Sequencing the genomes of 1000 actinobacteria strains.</title>
        <authorList>
            <person name="Klenk H.-P."/>
        </authorList>
    </citation>
    <scope>NUCLEOTIDE SEQUENCE [LARGE SCALE GENOMIC DNA]</scope>
    <source>
        <strain evidence="8 9">DSM 26154</strain>
    </source>
</reference>
<name>A0A852VWJ8_9MICO</name>
<dbReference type="InterPro" id="IPR051791">
    <property type="entry name" value="Pra-immunoreactive"/>
</dbReference>
<comment type="caution">
    <text evidence="8">The sequence shown here is derived from an EMBL/GenBank/DDBJ whole genome shotgun (WGS) entry which is preliminary data.</text>
</comment>
<feature type="domain" description="RDD" evidence="7">
    <location>
        <begin position="23"/>
        <end position="159"/>
    </location>
</feature>
<dbReference type="AlphaFoldDB" id="A0A852VWJ8"/>
<feature type="transmembrane region" description="Helical" evidence="6">
    <location>
        <begin position="79"/>
        <end position="104"/>
    </location>
</feature>
<sequence>MTQPPPQATPESMARVHPRRGSVAGLADRAVPALIDFGLAALAFALPFGIGIGLVALGAPDGYACGPAGTDTCNVPDSGHPLVILVGALMFLVAMVSMVGFVLFNRVWRVVRTGASLGKKFADLRVVDAATGADPGLVQTCFRELILHAAGPLSLISLLLDPSGRSLGDVAGRTHVIHDVGRSGR</sequence>
<dbReference type="RefSeq" id="WP_185990770.1">
    <property type="nucleotide sequence ID" value="NZ_JACCAE010000001.1"/>
</dbReference>
<organism evidence="8 9">
    <name type="scientific">Janibacter cremeus</name>
    <dbReference type="NCBI Taxonomy" id="1285192"/>
    <lineage>
        <taxon>Bacteria</taxon>
        <taxon>Bacillati</taxon>
        <taxon>Actinomycetota</taxon>
        <taxon>Actinomycetes</taxon>
        <taxon>Micrococcales</taxon>
        <taxon>Intrasporangiaceae</taxon>
        <taxon>Janibacter</taxon>
    </lineage>
</organism>
<evidence type="ECO:0000256" key="4">
    <source>
        <dbReference type="ARBA" id="ARBA00022989"/>
    </source>
</evidence>
<keyword evidence="9" id="KW-1185">Reference proteome</keyword>
<dbReference type="GO" id="GO:0005886">
    <property type="term" value="C:plasma membrane"/>
    <property type="evidence" value="ECO:0007669"/>
    <property type="project" value="UniProtKB-SubCell"/>
</dbReference>
<keyword evidence="4 6" id="KW-1133">Transmembrane helix</keyword>
<keyword evidence="5 6" id="KW-0472">Membrane</keyword>
<keyword evidence="2" id="KW-1003">Cell membrane</keyword>
<accession>A0A852VWJ8</accession>
<dbReference type="PANTHER" id="PTHR36115:SF6">
    <property type="entry name" value="PROLINE-RICH ANTIGEN HOMOLOG"/>
    <property type="match status" value="1"/>
</dbReference>
<dbReference type="InterPro" id="IPR010432">
    <property type="entry name" value="RDD"/>
</dbReference>
<dbReference type="PANTHER" id="PTHR36115">
    <property type="entry name" value="PROLINE-RICH ANTIGEN HOMOLOG-RELATED"/>
    <property type="match status" value="1"/>
</dbReference>
<evidence type="ECO:0000256" key="2">
    <source>
        <dbReference type="ARBA" id="ARBA00022475"/>
    </source>
</evidence>
<protein>
    <submittedName>
        <fullName evidence="8">Putative RDD family membrane protein YckC</fullName>
    </submittedName>
</protein>
<keyword evidence="3 6" id="KW-0812">Transmembrane</keyword>
<proteinExistence type="predicted"/>
<evidence type="ECO:0000256" key="6">
    <source>
        <dbReference type="SAM" id="Phobius"/>
    </source>
</evidence>
<dbReference type="EMBL" id="JACCAE010000001">
    <property type="protein sequence ID" value="NYF97901.1"/>
    <property type="molecule type" value="Genomic_DNA"/>
</dbReference>
<feature type="transmembrane region" description="Helical" evidence="6">
    <location>
        <begin position="37"/>
        <end position="59"/>
    </location>
</feature>
<evidence type="ECO:0000259" key="7">
    <source>
        <dbReference type="Pfam" id="PF06271"/>
    </source>
</evidence>